<dbReference type="InterPro" id="IPR011060">
    <property type="entry name" value="RibuloseP-bd_barrel"/>
</dbReference>
<evidence type="ECO:0000256" key="3">
    <source>
        <dbReference type="ARBA" id="ARBA00007571"/>
    </source>
</evidence>
<dbReference type="GO" id="GO:0000162">
    <property type="term" value="P:L-tryptophan biosynthetic process"/>
    <property type="evidence" value="ECO:0007669"/>
    <property type="project" value="UniProtKB-UniRule"/>
</dbReference>
<evidence type="ECO:0000259" key="11">
    <source>
        <dbReference type="Pfam" id="PF00697"/>
    </source>
</evidence>
<dbReference type="InterPro" id="IPR013785">
    <property type="entry name" value="Aldolase_TIM"/>
</dbReference>
<evidence type="ECO:0000313" key="13">
    <source>
        <dbReference type="Proteomes" id="UP000298324"/>
    </source>
</evidence>
<reference evidence="12 13" key="1">
    <citation type="journal article" date="2018" name="Environ. Microbiol.">
        <title>Novel energy conservation strategies and behaviour of Pelotomaculum schinkii driving syntrophic propionate catabolism.</title>
        <authorList>
            <person name="Hidalgo-Ahumada C.A.P."/>
            <person name="Nobu M.K."/>
            <person name="Narihiro T."/>
            <person name="Tamaki H."/>
            <person name="Liu W.T."/>
            <person name="Kamagata Y."/>
            <person name="Stams A.J.M."/>
            <person name="Imachi H."/>
            <person name="Sousa D.Z."/>
        </authorList>
    </citation>
    <scope>NUCLEOTIDE SEQUENCE [LARGE SCALE GENOMIC DNA]</scope>
    <source>
        <strain evidence="12 13">HH</strain>
    </source>
</reference>
<keyword evidence="8 10" id="KW-0057">Aromatic amino acid biosynthesis</keyword>
<keyword evidence="6 10" id="KW-0028">Amino-acid biosynthesis</keyword>
<dbReference type="Gene3D" id="3.20.20.70">
    <property type="entry name" value="Aldolase class I"/>
    <property type="match status" value="1"/>
</dbReference>
<dbReference type="FunFam" id="3.20.20.70:FF:000075">
    <property type="entry name" value="Tryptophan biosynthesis protein TRP1"/>
    <property type="match status" value="1"/>
</dbReference>
<keyword evidence="7 10" id="KW-0822">Tryptophan biosynthesis</keyword>
<evidence type="ECO:0000313" key="12">
    <source>
        <dbReference type="EMBL" id="TEB05324.1"/>
    </source>
</evidence>
<dbReference type="CDD" id="cd00405">
    <property type="entry name" value="PRAI"/>
    <property type="match status" value="1"/>
</dbReference>
<evidence type="ECO:0000256" key="10">
    <source>
        <dbReference type="HAMAP-Rule" id="MF_00135"/>
    </source>
</evidence>
<proteinExistence type="inferred from homology"/>
<protein>
    <recommendedName>
        <fullName evidence="5 10">N-(5'-phosphoribosyl)anthranilate isomerase</fullName>
        <shortName evidence="10">PRAI</shortName>
        <ecNumber evidence="4 10">5.3.1.24</ecNumber>
    </recommendedName>
</protein>
<dbReference type="NCBIfam" id="NF002298">
    <property type="entry name" value="PRK01222.1-4"/>
    <property type="match status" value="1"/>
</dbReference>
<dbReference type="EC" id="5.3.1.24" evidence="4 10"/>
<accession>A0A4Y7R8N3</accession>
<evidence type="ECO:0000256" key="1">
    <source>
        <dbReference type="ARBA" id="ARBA00001164"/>
    </source>
</evidence>
<sequence>MKTINPVRIKICGIKDLAGAMAAVDAGADALGFVFAPGPRQVPREVVRDICTQLPPFIARVGVFVNAPVALAEETAAYCGLDTLQLHGEETPKYCRSLKYKIIKAFRVRNTNTLDLVKDYDVEAILLDTYVPGAAGGTGRCFDWNIARELAAARRVILAGGLRPDNVRMAVETTRPYAVDVSSGVESGGQKDPEKIRLFIQAAKGGVGFEQ</sequence>
<comment type="caution">
    <text evidence="12">The sequence shown here is derived from an EMBL/GenBank/DDBJ whole genome shotgun (WGS) entry which is preliminary data.</text>
</comment>
<feature type="domain" description="N-(5'phosphoribosyl) anthranilate isomerase (PRAI)" evidence="11">
    <location>
        <begin position="9"/>
        <end position="202"/>
    </location>
</feature>
<evidence type="ECO:0000256" key="6">
    <source>
        <dbReference type="ARBA" id="ARBA00022605"/>
    </source>
</evidence>
<dbReference type="UniPathway" id="UPA00035">
    <property type="reaction ID" value="UER00042"/>
</dbReference>
<evidence type="ECO:0000256" key="5">
    <source>
        <dbReference type="ARBA" id="ARBA00022272"/>
    </source>
</evidence>
<evidence type="ECO:0000256" key="2">
    <source>
        <dbReference type="ARBA" id="ARBA00004664"/>
    </source>
</evidence>
<keyword evidence="13" id="KW-1185">Reference proteome</keyword>
<name>A0A4Y7R8N3_9FIRM</name>
<gene>
    <name evidence="10 12" type="primary">trpF</name>
    <name evidence="12" type="ORF">Psch_02365</name>
</gene>
<dbReference type="Pfam" id="PF00697">
    <property type="entry name" value="PRAI"/>
    <property type="match status" value="1"/>
</dbReference>
<dbReference type="SUPFAM" id="SSF51366">
    <property type="entry name" value="Ribulose-phoshate binding barrel"/>
    <property type="match status" value="1"/>
</dbReference>
<evidence type="ECO:0000256" key="8">
    <source>
        <dbReference type="ARBA" id="ARBA00023141"/>
    </source>
</evidence>
<dbReference type="EMBL" id="QFGA01000002">
    <property type="protein sequence ID" value="TEB05324.1"/>
    <property type="molecule type" value="Genomic_DNA"/>
</dbReference>
<comment type="pathway">
    <text evidence="2 10">Amino-acid biosynthesis; L-tryptophan biosynthesis; L-tryptophan from chorismate: step 3/5.</text>
</comment>
<dbReference type="HAMAP" id="MF_00135">
    <property type="entry name" value="PRAI"/>
    <property type="match status" value="1"/>
</dbReference>
<dbReference type="PANTHER" id="PTHR42894:SF1">
    <property type="entry name" value="N-(5'-PHOSPHORIBOSYL)ANTHRANILATE ISOMERASE"/>
    <property type="match status" value="1"/>
</dbReference>
<dbReference type="RefSeq" id="WP_134217043.1">
    <property type="nucleotide sequence ID" value="NZ_QFGA01000002.1"/>
</dbReference>
<evidence type="ECO:0000256" key="4">
    <source>
        <dbReference type="ARBA" id="ARBA00012572"/>
    </source>
</evidence>
<comment type="similarity">
    <text evidence="3 10">Belongs to the TrpF family.</text>
</comment>
<dbReference type="AlphaFoldDB" id="A0A4Y7R8N3"/>
<evidence type="ECO:0000256" key="7">
    <source>
        <dbReference type="ARBA" id="ARBA00022822"/>
    </source>
</evidence>
<dbReference type="InterPro" id="IPR001240">
    <property type="entry name" value="PRAI_dom"/>
</dbReference>
<keyword evidence="9 10" id="KW-0413">Isomerase</keyword>
<dbReference type="Proteomes" id="UP000298324">
    <property type="component" value="Unassembled WGS sequence"/>
</dbReference>
<dbReference type="PANTHER" id="PTHR42894">
    <property type="entry name" value="N-(5'-PHOSPHORIBOSYL)ANTHRANILATE ISOMERASE"/>
    <property type="match status" value="1"/>
</dbReference>
<comment type="catalytic activity">
    <reaction evidence="1 10">
        <text>N-(5-phospho-beta-D-ribosyl)anthranilate = 1-(2-carboxyphenylamino)-1-deoxy-D-ribulose 5-phosphate</text>
        <dbReference type="Rhea" id="RHEA:21540"/>
        <dbReference type="ChEBI" id="CHEBI:18277"/>
        <dbReference type="ChEBI" id="CHEBI:58613"/>
        <dbReference type="EC" id="5.3.1.24"/>
    </reaction>
</comment>
<organism evidence="12 13">
    <name type="scientific">Pelotomaculum schinkii</name>
    <dbReference type="NCBI Taxonomy" id="78350"/>
    <lineage>
        <taxon>Bacteria</taxon>
        <taxon>Bacillati</taxon>
        <taxon>Bacillota</taxon>
        <taxon>Clostridia</taxon>
        <taxon>Eubacteriales</taxon>
        <taxon>Desulfotomaculaceae</taxon>
        <taxon>Pelotomaculum</taxon>
    </lineage>
</organism>
<evidence type="ECO:0000256" key="9">
    <source>
        <dbReference type="ARBA" id="ARBA00023235"/>
    </source>
</evidence>
<dbReference type="GO" id="GO:0004640">
    <property type="term" value="F:phosphoribosylanthranilate isomerase activity"/>
    <property type="evidence" value="ECO:0007669"/>
    <property type="project" value="UniProtKB-UniRule"/>
</dbReference>
<dbReference type="InterPro" id="IPR044643">
    <property type="entry name" value="TrpF_fam"/>
</dbReference>